<proteinExistence type="predicted"/>
<feature type="non-terminal residue" evidence="1">
    <location>
        <position position="1"/>
    </location>
</feature>
<dbReference type="Proteomes" id="UP000790377">
    <property type="component" value="Unassembled WGS sequence"/>
</dbReference>
<evidence type="ECO:0000313" key="1">
    <source>
        <dbReference type="EMBL" id="KAH7908858.1"/>
    </source>
</evidence>
<keyword evidence="2" id="KW-1185">Reference proteome</keyword>
<feature type="non-terminal residue" evidence="1">
    <location>
        <position position="321"/>
    </location>
</feature>
<name>A0ACB8A6Y4_9AGAM</name>
<accession>A0ACB8A6Y4</accession>
<evidence type="ECO:0000313" key="2">
    <source>
        <dbReference type="Proteomes" id="UP000790377"/>
    </source>
</evidence>
<gene>
    <name evidence="1" type="ORF">BJ138DRAFT_973904</name>
</gene>
<keyword evidence="1" id="KW-0808">Transferase</keyword>
<dbReference type="EMBL" id="MU267793">
    <property type="protein sequence ID" value="KAH7908858.1"/>
    <property type="molecule type" value="Genomic_DNA"/>
</dbReference>
<reference evidence="1" key="1">
    <citation type="journal article" date="2021" name="New Phytol.">
        <title>Evolutionary innovations through gain and loss of genes in the ectomycorrhizal Boletales.</title>
        <authorList>
            <person name="Wu G."/>
            <person name="Miyauchi S."/>
            <person name="Morin E."/>
            <person name="Kuo A."/>
            <person name="Drula E."/>
            <person name="Varga T."/>
            <person name="Kohler A."/>
            <person name="Feng B."/>
            <person name="Cao Y."/>
            <person name="Lipzen A."/>
            <person name="Daum C."/>
            <person name="Hundley H."/>
            <person name="Pangilinan J."/>
            <person name="Johnson J."/>
            <person name="Barry K."/>
            <person name="LaButti K."/>
            <person name="Ng V."/>
            <person name="Ahrendt S."/>
            <person name="Min B."/>
            <person name="Choi I.G."/>
            <person name="Park H."/>
            <person name="Plett J.M."/>
            <person name="Magnuson J."/>
            <person name="Spatafora J.W."/>
            <person name="Nagy L.G."/>
            <person name="Henrissat B."/>
            <person name="Grigoriev I.V."/>
            <person name="Yang Z.L."/>
            <person name="Xu J."/>
            <person name="Martin F.M."/>
        </authorList>
    </citation>
    <scope>NUCLEOTIDE SEQUENCE</scope>
    <source>
        <strain evidence="1">ATCC 28755</strain>
    </source>
</reference>
<comment type="caution">
    <text evidence="1">The sequence shown here is derived from an EMBL/GenBank/DDBJ whole genome shotgun (WGS) entry which is preliminary data.</text>
</comment>
<organism evidence="1 2">
    <name type="scientific">Hygrophoropsis aurantiaca</name>
    <dbReference type="NCBI Taxonomy" id="72124"/>
    <lineage>
        <taxon>Eukaryota</taxon>
        <taxon>Fungi</taxon>
        <taxon>Dikarya</taxon>
        <taxon>Basidiomycota</taxon>
        <taxon>Agaricomycotina</taxon>
        <taxon>Agaricomycetes</taxon>
        <taxon>Agaricomycetidae</taxon>
        <taxon>Boletales</taxon>
        <taxon>Coniophorineae</taxon>
        <taxon>Hygrophoropsidaceae</taxon>
        <taxon>Hygrophoropsis</taxon>
    </lineage>
</organism>
<protein>
    <submittedName>
        <fullName evidence="1">Membrane bound O-acyl transferase family-domain-containing protein</fullName>
    </submittedName>
</protein>
<sequence length="321" mass="35479">FTLFIWLAVFFITASTGNVFADYMLGIALCVLAINSVYLLLLAHPLDVFEPRIGRGSVRSRLHWVYTASISLRGVGWTTPAKHIPAPRAHNRTDFVLSTVLRAVRQFILFDAARVYVCYNPVFAAHNPASVSVSITSQGCLLRCASIIAWGAMPYCAFDMAHSLLAVVSVALELSEARAWPPLFGRWKDAYTLRRFWGRTWHQLLRRPLSAIAKSAARSLGFKPGSRGSSYVQLYLVFILSGAVHVGGDAKLNARHTGFSWPFFVLQAMAITLEDAVIGLARHAGFTDATPLAHLVGYLWVCSWFYVSYPVWVDGQLAAGL</sequence>